<dbReference type="InterPro" id="IPR013148">
    <property type="entry name" value="Glyco_hydro_32_N"/>
</dbReference>
<proteinExistence type="inferred from homology"/>
<dbReference type="Pfam" id="PF08244">
    <property type="entry name" value="Glyco_hydro_32C"/>
    <property type="match status" value="1"/>
</dbReference>
<comment type="similarity">
    <text evidence="1 4">Belongs to the glycosyl hydrolase 32 family.</text>
</comment>
<evidence type="ECO:0000259" key="5">
    <source>
        <dbReference type="Pfam" id="PF00251"/>
    </source>
</evidence>
<dbReference type="Gene3D" id="2.60.120.560">
    <property type="entry name" value="Exo-inulinase, domain 1"/>
    <property type="match status" value="1"/>
</dbReference>
<evidence type="ECO:0000256" key="4">
    <source>
        <dbReference type="RuleBase" id="RU362110"/>
    </source>
</evidence>
<organism evidence="7 8">
    <name type="scientific">Peronospora belbahrii</name>
    <dbReference type="NCBI Taxonomy" id="622444"/>
    <lineage>
        <taxon>Eukaryota</taxon>
        <taxon>Sar</taxon>
        <taxon>Stramenopiles</taxon>
        <taxon>Oomycota</taxon>
        <taxon>Peronosporomycetes</taxon>
        <taxon>Peronosporales</taxon>
        <taxon>Peronosporaceae</taxon>
        <taxon>Peronospora</taxon>
    </lineage>
</organism>
<dbReference type="PANTHER" id="PTHR42800">
    <property type="entry name" value="EXOINULINASE INUD (AFU_ORTHOLOGUE AFUA_5G00480)"/>
    <property type="match status" value="1"/>
</dbReference>
<feature type="domain" description="Glycosyl hydrolase family 32 C-terminal" evidence="6">
    <location>
        <begin position="425"/>
        <end position="597"/>
    </location>
</feature>
<keyword evidence="3 4" id="KW-0326">Glycosidase</keyword>
<comment type="caution">
    <text evidence="7">The sequence shown here is derived from an EMBL/GenBank/DDBJ whole genome shotgun (WGS) entry which is preliminary data.</text>
</comment>
<dbReference type="InterPro" id="IPR013189">
    <property type="entry name" value="Glyco_hydro_32_C"/>
</dbReference>
<protein>
    <submittedName>
        <fullName evidence="7">Uncharacterized protein</fullName>
    </submittedName>
</protein>
<evidence type="ECO:0000313" key="8">
    <source>
        <dbReference type="Proteomes" id="UP001158986"/>
    </source>
</evidence>
<dbReference type="InterPro" id="IPR001362">
    <property type="entry name" value="Glyco_hydro_32"/>
</dbReference>
<dbReference type="Gene3D" id="2.115.10.20">
    <property type="entry name" value="Glycosyl hydrolase domain, family 43"/>
    <property type="match status" value="1"/>
</dbReference>
<gene>
    <name evidence="7" type="ORF">PBS001_LOCUS4024</name>
</gene>
<evidence type="ECO:0000259" key="6">
    <source>
        <dbReference type="Pfam" id="PF08244"/>
    </source>
</evidence>
<accession>A0ABN8CXQ6</accession>
<keyword evidence="2 4" id="KW-0378">Hydrolase</keyword>
<dbReference type="PANTHER" id="PTHR42800:SF3">
    <property type="entry name" value="GLYCOSYL HYDROLASE FAMILY 32 N-TERMINAL DOMAIN-CONTAINING PROTEIN"/>
    <property type="match status" value="1"/>
</dbReference>
<dbReference type="InterPro" id="IPR023296">
    <property type="entry name" value="Glyco_hydro_beta-prop_sf"/>
</dbReference>
<dbReference type="InterPro" id="IPR013320">
    <property type="entry name" value="ConA-like_dom_sf"/>
</dbReference>
<evidence type="ECO:0000313" key="7">
    <source>
        <dbReference type="EMBL" id="CAH0517409.1"/>
    </source>
</evidence>
<name>A0ABN8CXQ6_9STRA</name>
<dbReference type="Proteomes" id="UP001158986">
    <property type="component" value="Unassembled WGS sequence"/>
</dbReference>
<evidence type="ECO:0000256" key="1">
    <source>
        <dbReference type="ARBA" id="ARBA00009902"/>
    </source>
</evidence>
<sequence>MAISAFITTLVCNPHTANAKRIVMAEPGTELFTQFRPVYHFLAPEKWMNDPCAPYYDEDTGLYHMFYQWNPSSTIWGNMTWGHGVSKDQVTWEDYPTALYPFKDKWDKLGVYSGFAMDNAIDGKQTIFYTGVTAQPIFWKNKYLYGEHVLYATTKNGGKTWKKGKEPLIKAPPKDLDVTGWRDPMPFHSKLLDAYFGYDTIVTSNYLIVTGGVRDVGPRVFLYHAEDYINWEYKGYLLAQEKNTSFSRYSGNWGFNFETTIYREMVDEDGERHNVMLLGAEGEVDRYSMWATGSICDSEDEAQTNPETGLFTPLMVGVSDRSDWYANSIYTNRDGKDVLIGWITEDNGFTKGQPQGWSGILSLPREVGISIFRNIYDAGKHLVGKGDWIVSEITDVSCADGSSKQSKTIKTLGLKPLSDLKLLRNEDTLEEIKHVCVNSSSKVLASRGASFELMAEVSDFKRRSKVGFEVRRSSAGDEVTTIVYDDAKKKVIIDRSKSSSADCAVFVDNDVTPVSDSIWGHFYLYDVFTSAAKNCSCEVVREKLSFHVFVDVSSVEVFVNGRFALSARIYPCASQTQSDGIALTTSGKATFQNVKVWTKPKHAWASTRKVPKKV</sequence>
<dbReference type="Pfam" id="PF00251">
    <property type="entry name" value="Glyco_hydro_32N"/>
    <property type="match status" value="1"/>
</dbReference>
<dbReference type="EMBL" id="CAKLCB010000236">
    <property type="protein sequence ID" value="CAH0517409.1"/>
    <property type="molecule type" value="Genomic_DNA"/>
</dbReference>
<dbReference type="CDD" id="cd18621">
    <property type="entry name" value="GH32_XdINV-like"/>
    <property type="match status" value="1"/>
</dbReference>
<feature type="domain" description="Glycosyl hydrolase family 32 N-terminal" evidence="5">
    <location>
        <begin position="40"/>
        <end position="369"/>
    </location>
</feature>
<evidence type="ECO:0000256" key="3">
    <source>
        <dbReference type="ARBA" id="ARBA00023295"/>
    </source>
</evidence>
<reference evidence="7 8" key="1">
    <citation type="submission" date="2021-11" db="EMBL/GenBank/DDBJ databases">
        <authorList>
            <person name="Islam A."/>
            <person name="Islam S."/>
            <person name="Flora M.S."/>
            <person name="Rahman M."/>
            <person name="Ziaur R.M."/>
            <person name="Epstein J.H."/>
            <person name="Hassan M."/>
            <person name="Klassen M."/>
            <person name="Woodard K."/>
            <person name="Webb A."/>
            <person name="Webby R.J."/>
            <person name="El Zowalaty M.E."/>
        </authorList>
    </citation>
    <scope>NUCLEOTIDE SEQUENCE [LARGE SCALE GENOMIC DNA]</scope>
    <source>
        <strain evidence="7">Pbs1</strain>
    </source>
</reference>
<dbReference type="SUPFAM" id="SSF75005">
    <property type="entry name" value="Arabinanase/levansucrase/invertase"/>
    <property type="match status" value="1"/>
</dbReference>
<evidence type="ECO:0000256" key="2">
    <source>
        <dbReference type="ARBA" id="ARBA00022801"/>
    </source>
</evidence>
<keyword evidence="8" id="KW-1185">Reference proteome</keyword>
<dbReference type="SUPFAM" id="SSF49899">
    <property type="entry name" value="Concanavalin A-like lectins/glucanases"/>
    <property type="match status" value="1"/>
</dbReference>
<dbReference type="SMART" id="SM00640">
    <property type="entry name" value="Glyco_32"/>
    <property type="match status" value="1"/>
</dbReference>